<proteinExistence type="predicted"/>
<dbReference type="OrthoDB" id="10011232at2"/>
<dbReference type="AlphaFoldDB" id="A0A1X7K1R5"/>
<sequence>MKRVKVTADLELDSEAEKITVKSDDNVINITISSSSAVIFPLRSYLKFKSYVKFSKNICQKINVVISGKKVATIVDGQIRYHQKWWAFQFLLASLFKKGI</sequence>
<dbReference type="EMBL" id="FXAW01000004">
    <property type="protein sequence ID" value="SMG34626.1"/>
    <property type="molecule type" value="Genomic_DNA"/>
</dbReference>
<reference evidence="2" key="1">
    <citation type="submission" date="2017-04" db="EMBL/GenBank/DDBJ databases">
        <authorList>
            <person name="Varghese N."/>
            <person name="Submissions S."/>
        </authorList>
    </citation>
    <scope>NUCLEOTIDE SEQUENCE [LARGE SCALE GENOMIC DNA]</scope>
    <source>
        <strain evidence="2">DSM 4125</strain>
    </source>
</reference>
<dbReference type="Proteomes" id="UP000193804">
    <property type="component" value="Unassembled WGS sequence"/>
</dbReference>
<gene>
    <name evidence="1" type="ORF">SAMN05661096_02237</name>
</gene>
<dbReference type="STRING" id="1028.SAMN05661096_02237"/>
<accession>A0A1X7K1R5</accession>
<evidence type="ECO:0000313" key="2">
    <source>
        <dbReference type="Proteomes" id="UP000193804"/>
    </source>
</evidence>
<dbReference type="RefSeq" id="WP_085517160.1">
    <property type="nucleotide sequence ID" value="NZ_FXAW01000004.1"/>
</dbReference>
<organism evidence="1 2">
    <name type="scientific">Marivirga sericea</name>
    <dbReference type="NCBI Taxonomy" id="1028"/>
    <lineage>
        <taxon>Bacteria</taxon>
        <taxon>Pseudomonadati</taxon>
        <taxon>Bacteroidota</taxon>
        <taxon>Cytophagia</taxon>
        <taxon>Cytophagales</taxon>
        <taxon>Marivirgaceae</taxon>
        <taxon>Marivirga</taxon>
    </lineage>
</organism>
<keyword evidence="2" id="KW-1185">Reference proteome</keyword>
<name>A0A1X7K1R5_9BACT</name>
<protein>
    <submittedName>
        <fullName evidence="1">Uncharacterized protein</fullName>
    </submittedName>
</protein>
<evidence type="ECO:0000313" key="1">
    <source>
        <dbReference type="EMBL" id="SMG34626.1"/>
    </source>
</evidence>